<dbReference type="EMBL" id="NJES01000358">
    <property type="protein sequence ID" value="PHH73235.1"/>
    <property type="molecule type" value="Genomic_DNA"/>
</dbReference>
<evidence type="ECO:0000313" key="3">
    <source>
        <dbReference type="Proteomes" id="UP000226431"/>
    </source>
</evidence>
<dbReference type="OrthoDB" id="5103939at2759"/>
<evidence type="ECO:0000313" key="2">
    <source>
        <dbReference type="EMBL" id="PHH73235.1"/>
    </source>
</evidence>
<evidence type="ECO:0008006" key="4">
    <source>
        <dbReference type="Google" id="ProtNLM"/>
    </source>
</evidence>
<dbReference type="Proteomes" id="UP000226431">
    <property type="component" value="Unassembled WGS sequence"/>
</dbReference>
<sequence>MSREYGLAFDPVSSRTRCAGHIIKISLHAFLFATSESALRAAIEQAQDKSNQVTVADALHDHDQLEPASGSHGRRRRRNDTTSWRSIAPMGKLRNIAVFIRNSTIHNDKWDGIAGKALGIDHITRWNSCFKLLDAAISQ</sequence>
<feature type="region of interest" description="Disordered" evidence="1">
    <location>
        <begin position="60"/>
        <end position="84"/>
    </location>
</feature>
<keyword evidence="3" id="KW-1185">Reference proteome</keyword>
<name>A0A2C5YUM0_9HYPO</name>
<comment type="caution">
    <text evidence="2">The sequence shown here is derived from an EMBL/GenBank/DDBJ whole genome shotgun (WGS) entry which is preliminary data.</text>
</comment>
<accession>A0A2C5YUM0</accession>
<protein>
    <recommendedName>
        <fullName evidence="4">HAT C-terminal dimerisation domain-containing protein</fullName>
    </recommendedName>
</protein>
<gene>
    <name evidence="2" type="ORF">CDD80_3945</name>
</gene>
<reference evidence="2 3" key="1">
    <citation type="submission" date="2017-06" db="EMBL/GenBank/DDBJ databases">
        <title>Ant-infecting Ophiocordyceps genomes reveal a high diversity of potential behavioral manipulation genes and a possible major role for enterotoxins.</title>
        <authorList>
            <person name="De Bekker C."/>
            <person name="Evans H.C."/>
            <person name="Brachmann A."/>
            <person name="Hughes D.P."/>
        </authorList>
    </citation>
    <scope>NUCLEOTIDE SEQUENCE [LARGE SCALE GENOMIC DNA]</scope>
    <source>
        <strain evidence="2 3">Map16</strain>
    </source>
</reference>
<evidence type="ECO:0000256" key="1">
    <source>
        <dbReference type="SAM" id="MobiDB-lite"/>
    </source>
</evidence>
<organism evidence="2 3">
    <name type="scientific">Ophiocordyceps camponoti-rufipedis</name>
    <dbReference type="NCBI Taxonomy" id="2004952"/>
    <lineage>
        <taxon>Eukaryota</taxon>
        <taxon>Fungi</taxon>
        <taxon>Dikarya</taxon>
        <taxon>Ascomycota</taxon>
        <taxon>Pezizomycotina</taxon>
        <taxon>Sordariomycetes</taxon>
        <taxon>Hypocreomycetidae</taxon>
        <taxon>Hypocreales</taxon>
        <taxon>Ophiocordycipitaceae</taxon>
        <taxon>Ophiocordyceps</taxon>
    </lineage>
</organism>
<proteinExistence type="predicted"/>
<dbReference type="AlphaFoldDB" id="A0A2C5YUM0"/>